<protein>
    <submittedName>
        <fullName evidence="2">Uncharacterized protein</fullName>
    </submittedName>
</protein>
<accession>I7LZL3</accession>
<dbReference type="KEGG" id="tet:TTHERM_00723310"/>
<name>I7LZL3_TETTS</name>
<evidence type="ECO:0000256" key="1">
    <source>
        <dbReference type="SAM" id="MobiDB-lite"/>
    </source>
</evidence>
<evidence type="ECO:0000313" key="3">
    <source>
        <dbReference type="Proteomes" id="UP000009168"/>
    </source>
</evidence>
<feature type="compositionally biased region" description="Polar residues" evidence="1">
    <location>
        <begin position="256"/>
        <end position="267"/>
    </location>
</feature>
<proteinExistence type="predicted"/>
<dbReference type="AlphaFoldDB" id="I7LZL3"/>
<dbReference type="OrthoDB" id="301445at2759"/>
<dbReference type="EMBL" id="GG662432">
    <property type="protein sequence ID" value="EAR84146.1"/>
    <property type="molecule type" value="Genomic_DNA"/>
</dbReference>
<organism evidence="2 3">
    <name type="scientific">Tetrahymena thermophila (strain SB210)</name>
    <dbReference type="NCBI Taxonomy" id="312017"/>
    <lineage>
        <taxon>Eukaryota</taxon>
        <taxon>Sar</taxon>
        <taxon>Alveolata</taxon>
        <taxon>Ciliophora</taxon>
        <taxon>Intramacronucleata</taxon>
        <taxon>Oligohymenophorea</taxon>
        <taxon>Hymenostomatida</taxon>
        <taxon>Tetrahymenina</taxon>
        <taxon>Tetrahymenidae</taxon>
        <taxon>Tetrahymena</taxon>
    </lineage>
</organism>
<dbReference type="GeneID" id="7833925"/>
<dbReference type="OMA" id="TRFFQIP"/>
<dbReference type="Proteomes" id="UP000009168">
    <property type="component" value="Unassembled WGS sequence"/>
</dbReference>
<gene>
    <name evidence="2" type="ORF">TTHERM_00723310</name>
</gene>
<dbReference type="eggNOG" id="ENOG502SR50">
    <property type="taxonomic scope" value="Eukaryota"/>
</dbReference>
<keyword evidence="3" id="KW-1185">Reference proteome</keyword>
<feature type="region of interest" description="Disordered" evidence="1">
    <location>
        <begin position="248"/>
        <end position="267"/>
    </location>
</feature>
<dbReference type="HOGENOM" id="CLU_1083612_0_0_1"/>
<dbReference type="InParanoid" id="I7LZL3"/>
<dbReference type="RefSeq" id="XP_001031809.1">
    <property type="nucleotide sequence ID" value="XM_001031809.3"/>
</dbReference>
<sequence>MKKLILPYAFRGIAFDHLQLYYPGRLVDRPKAIQYLGEGTHTQFSRVYSDVLQAIAEDDREYLESIMEKRLYKRTIEGIEQIQKKNMKINYLEDSRANFEEIFDKDEDGEDLNIKNQQVSQFVQNQIINATQYKEIDMKIMLEAHGVFGARINREENVGKVMELRGRLSSRSYFVNFSNLMNLYHNQILSLNVYFQTTRRLYVTDEDGDLIHGEDTLNKEISHVWRFETYTPNFDWVLTDMDTFLEGNPYYRQPPNKGQNEEQTNSN</sequence>
<dbReference type="Gene3D" id="3.10.450.240">
    <property type="match status" value="1"/>
</dbReference>
<evidence type="ECO:0000313" key="2">
    <source>
        <dbReference type="EMBL" id="EAR84146.1"/>
    </source>
</evidence>
<reference evidence="3" key="1">
    <citation type="journal article" date="2006" name="PLoS Biol.">
        <title>Macronuclear genome sequence of the ciliate Tetrahymena thermophila, a model eukaryote.</title>
        <authorList>
            <person name="Eisen J.A."/>
            <person name="Coyne R.S."/>
            <person name="Wu M."/>
            <person name="Wu D."/>
            <person name="Thiagarajan M."/>
            <person name="Wortman J.R."/>
            <person name="Badger J.H."/>
            <person name="Ren Q."/>
            <person name="Amedeo P."/>
            <person name="Jones K.M."/>
            <person name="Tallon L.J."/>
            <person name="Delcher A.L."/>
            <person name="Salzberg S.L."/>
            <person name="Silva J.C."/>
            <person name="Haas B.J."/>
            <person name="Majoros W.H."/>
            <person name="Farzad M."/>
            <person name="Carlton J.M."/>
            <person name="Smith R.K. Jr."/>
            <person name="Garg J."/>
            <person name="Pearlman R.E."/>
            <person name="Karrer K.M."/>
            <person name="Sun L."/>
            <person name="Manning G."/>
            <person name="Elde N.C."/>
            <person name="Turkewitz A.P."/>
            <person name="Asai D.J."/>
            <person name="Wilkes D.E."/>
            <person name="Wang Y."/>
            <person name="Cai H."/>
            <person name="Collins K."/>
            <person name="Stewart B.A."/>
            <person name="Lee S.R."/>
            <person name="Wilamowska K."/>
            <person name="Weinberg Z."/>
            <person name="Ruzzo W.L."/>
            <person name="Wloga D."/>
            <person name="Gaertig J."/>
            <person name="Frankel J."/>
            <person name="Tsao C.-C."/>
            <person name="Gorovsky M.A."/>
            <person name="Keeling P.J."/>
            <person name="Waller R.F."/>
            <person name="Patron N.J."/>
            <person name="Cherry J.M."/>
            <person name="Stover N.A."/>
            <person name="Krieger C.J."/>
            <person name="del Toro C."/>
            <person name="Ryder H.F."/>
            <person name="Williamson S.C."/>
            <person name="Barbeau R.A."/>
            <person name="Hamilton E.P."/>
            <person name="Orias E."/>
        </authorList>
    </citation>
    <scope>NUCLEOTIDE SEQUENCE [LARGE SCALE GENOMIC DNA]</scope>
    <source>
        <strain evidence="3">SB210</strain>
    </source>
</reference>